<dbReference type="AlphaFoldDB" id="A0A849JU74"/>
<evidence type="ECO:0000313" key="1">
    <source>
        <dbReference type="EMBL" id="NNU26936.1"/>
    </source>
</evidence>
<comment type="caution">
    <text evidence="1">The sequence shown here is derived from an EMBL/GenBank/DDBJ whole genome shotgun (WGS) entry which is preliminary data.</text>
</comment>
<organism evidence="1 2">
    <name type="scientific">Isoptericola sediminis</name>
    <dbReference type="NCBI Taxonomy" id="2733572"/>
    <lineage>
        <taxon>Bacteria</taxon>
        <taxon>Bacillati</taxon>
        <taxon>Actinomycetota</taxon>
        <taxon>Actinomycetes</taxon>
        <taxon>Micrococcales</taxon>
        <taxon>Promicromonosporaceae</taxon>
        <taxon>Isoptericola</taxon>
    </lineage>
</organism>
<dbReference type="RefSeq" id="WP_171246451.1">
    <property type="nucleotide sequence ID" value="NZ_JABFAJ010000010.1"/>
</dbReference>
<sequence>MTPLPAEVRATPEELDTIEGLLEAIEKPVTDEEAQALLGAFGPDGCFGFGWFVLHLIETAPGAASVDYSRNSENDWVRLLEERRGWCRSAGSGSPS</sequence>
<name>A0A849JU74_9MICO</name>
<dbReference type="EMBL" id="JABFAJ010000010">
    <property type="protein sequence ID" value="NNU26936.1"/>
    <property type="molecule type" value="Genomic_DNA"/>
</dbReference>
<protein>
    <submittedName>
        <fullName evidence="1">Uncharacterized protein</fullName>
    </submittedName>
</protein>
<reference evidence="1 2" key="1">
    <citation type="submission" date="2020-05" db="EMBL/GenBank/DDBJ databases">
        <title>Genome sequence of Isoptericola sp. JC619 isolated from Chilika lagoon, India.</title>
        <authorList>
            <person name="Kumar D."/>
            <person name="Appam K."/>
            <person name="Gandham S."/>
            <person name="Uppada J."/>
            <person name="Sasikala C."/>
            <person name="Venkata Ramana C."/>
        </authorList>
    </citation>
    <scope>NUCLEOTIDE SEQUENCE [LARGE SCALE GENOMIC DNA]</scope>
    <source>
        <strain evidence="1 2">JC619</strain>
    </source>
</reference>
<proteinExistence type="predicted"/>
<dbReference type="Proteomes" id="UP000557204">
    <property type="component" value="Unassembled WGS sequence"/>
</dbReference>
<keyword evidence="2" id="KW-1185">Reference proteome</keyword>
<accession>A0A849JU74</accession>
<gene>
    <name evidence="1" type="ORF">HLI28_05165</name>
</gene>
<evidence type="ECO:0000313" key="2">
    <source>
        <dbReference type="Proteomes" id="UP000557204"/>
    </source>
</evidence>